<reference evidence="3 4" key="1">
    <citation type="submission" date="2016-10" db="EMBL/GenBank/DDBJ databases">
        <title>Complete Genome Sequence of the Nonylphenol-Degrading Bacterium Sphingobium cloacae JCM 10874T.</title>
        <authorList>
            <person name="Ootsuka M."/>
            <person name="Nishizawa T."/>
            <person name="Ohta H."/>
        </authorList>
    </citation>
    <scope>NUCLEOTIDE SEQUENCE [LARGE SCALE GENOMIC DNA]</scope>
    <source>
        <strain evidence="3 4">JCM 10874</strain>
    </source>
</reference>
<dbReference type="RefSeq" id="WP_037487140.1">
    <property type="nucleotide sequence ID" value="NZ_AP017655.1"/>
</dbReference>
<dbReference type="Pfam" id="PF01548">
    <property type="entry name" value="DEDD_Tnp_IS110"/>
    <property type="match status" value="1"/>
</dbReference>
<feature type="domain" description="Transposase IS110-like N-terminal" evidence="1">
    <location>
        <begin position="7"/>
        <end position="146"/>
    </location>
</feature>
<dbReference type="NCBIfam" id="NF033542">
    <property type="entry name" value="transpos_IS110"/>
    <property type="match status" value="1"/>
</dbReference>
<dbReference type="PANTHER" id="PTHR33055">
    <property type="entry name" value="TRANSPOSASE FOR INSERTION SEQUENCE ELEMENT IS1111A"/>
    <property type="match status" value="1"/>
</dbReference>
<name>A0A1E1F0R6_9SPHN</name>
<dbReference type="OrthoDB" id="5289737at2"/>
<evidence type="ECO:0000259" key="2">
    <source>
        <dbReference type="Pfam" id="PF02371"/>
    </source>
</evidence>
<evidence type="ECO:0000313" key="4">
    <source>
        <dbReference type="Proteomes" id="UP000218272"/>
    </source>
</evidence>
<dbReference type="AlphaFoldDB" id="A0A1E1F0R6"/>
<dbReference type="GO" id="GO:0003677">
    <property type="term" value="F:DNA binding"/>
    <property type="evidence" value="ECO:0007669"/>
    <property type="project" value="InterPro"/>
</dbReference>
<dbReference type="Proteomes" id="UP000218272">
    <property type="component" value="Chromosome SCLO_1"/>
</dbReference>
<protein>
    <submittedName>
        <fullName evidence="3">Transposase</fullName>
    </submittedName>
</protein>
<dbReference type="KEGG" id="sclo:SCLO_1010570"/>
<dbReference type="GO" id="GO:0004803">
    <property type="term" value="F:transposase activity"/>
    <property type="evidence" value="ECO:0007669"/>
    <property type="project" value="InterPro"/>
</dbReference>
<accession>A0A1E1F0R6</accession>
<evidence type="ECO:0000259" key="1">
    <source>
        <dbReference type="Pfam" id="PF01548"/>
    </source>
</evidence>
<gene>
    <name evidence="3" type="ORF">SCLO_1010570</name>
</gene>
<dbReference type="InterPro" id="IPR003346">
    <property type="entry name" value="Transposase_20"/>
</dbReference>
<dbReference type="GO" id="GO:0006313">
    <property type="term" value="P:DNA transposition"/>
    <property type="evidence" value="ECO:0007669"/>
    <property type="project" value="InterPro"/>
</dbReference>
<dbReference type="PANTHER" id="PTHR33055:SF3">
    <property type="entry name" value="PUTATIVE TRANSPOSASE FOR IS117-RELATED"/>
    <property type="match status" value="1"/>
</dbReference>
<keyword evidence="4" id="KW-1185">Reference proteome</keyword>
<dbReference type="InterPro" id="IPR047650">
    <property type="entry name" value="Transpos_IS110"/>
</dbReference>
<dbReference type="EMBL" id="AP017655">
    <property type="protein sequence ID" value="BAV64097.1"/>
    <property type="molecule type" value="Genomic_DNA"/>
</dbReference>
<proteinExistence type="predicted"/>
<dbReference type="InterPro" id="IPR002525">
    <property type="entry name" value="Transp_IS110-like_N"/>
</dbReference>
<feature type="domain" description="Transposase IS116/IS110/IS902 C-terminal" evidence="2">
    <location>
        <begin position="212"/>
        <end position="288"/>
    </location>
</feature>
<evidence type="ECO:0000313" key="3">
    <source>
        <dbReference type="EMBL" id="BAV64097.1"/>
    </source>
</evidence>
<organism evidence="3 4">
    <name type="scientific">Sphingobium cloacae</name>
    <dbReference type="NCBI Taxonomy" id="120107"/>
    <lineage>
        <taxon>Bacteria</taxon>
        <taxon>Pseudomonadati</taxon>
        <taxon>Pseudomonadota</taxon>
        <taxon>Alphaproteobacteria</taxon>
        <taxon>Sphingomonadales</taxon>
        <taxon>Sphingomonadaceae</taxon>
        <taxon>Sphingobium</taxon>
    </lineage>
</organism>
<sequence length="343" mass="38063">MSIDTMIGVDLAKSVFQIHGASMNGEILFQRKLSRQAFSVFMAQHSAAVVVMEACGSAHYWARLLSGFGHEVRLIAPRYVRPFVKRQKNDAADAEAIVVAAQRPEMRFVEPKSVAQQSAAILYRSRQRLVRQRTETVNALRAALYEFGHIVPQGIQHVSRIGAILEAPNSDLPTLMREECLAMLDQVAALSGWIDTKTAKIKELAATTPISKRLQTMPGVGPLVAMAVETFAPEMATFNNGRDFAAWLGLVPRQFSSGGKERLGRITKAGQSDIRQMLIIGAMSRLNWMGRKSIPESSWLARMMARKPRMLVAIALANKMARQIWAMLTKNEDYRNPTPVMAA</sequence>
<dbReference type="Pfam" id="PF02371">
    <property type="entry name" value="Transposase_20"/>
    <property type="match status" value="1"/>
</dbReference>